<dbReference type="OMA" id="ENTILPW"/>
<evidence type="ECO:0000313" key="2">
    <source>
        <dbReference type="EMBL" id="KRX04585.1"/>
    </source>
</evidence>
<accession>A0A0V0QQN7</accession>
<dbReference type="EMBL" id="LDAU01000114">
    <property type="protein sequence ID" value="KRX04585.1"/>
    <property type="molecule type" value="Genomic_DNA"/>
</dbReference>
<sequence>MAPPSEMNEIDTNIKWINAYRLYDWSKFDPEKHMINKIQHLYDIFCSKNGLYSTIKQYEAKMKKNRKNIPIPSQNYIPETYLLNLKSKEFSNQEKLFLLSDPKKGPMLLKTCHGNQGRGIELIHDIQQYKEEFKKQKKFLEEEDEEQNDKKNNFYSKFKETHVIQRCIEPALINGHKFDVRVFILIANVKPLVVLYHPGYCRQAIFPYKKISDNSDISKIAHLTNQGIQKTHPDYQKLRENTILPWNKVEAILQNQGRSIEDIQEMHEKTKKVIRHILLLGIKRVSQKKGQFELLGGDVIYDKNLNPYILELNSNPSLTIGINIS</sequence>
<dbReference type="PANTHER" id="PTHR47664">
    <property type="entry name" value="NLPC_P60 DOMAIN-CONTAINING PROTEIN"/>
    <property type="match status" value="1"/>
</dbReference>
<feature type="coiled-coil region" evidence="1">
    <location>
        <begin position="123"/>
        <end position="150"/>
    </location>
</feature>
<dbReference type="PANTHER" id="PTHR47664:SF1">
    <property type="entry name" value="CHROMOSOME UNDETERMINED SCAFFOLD_14, WHOLE GENOME SHOTGUN SEQUENCE"/>
    <property type="match status" value="1"/>
</dbReference>
<keyword evidence="3" id="KW-1185">Reference proteome</keyword>
<reference evidence="2 3" key="1">
    <citation type="journal article" date="2015" name="Sci. Rep.">
        <title>Genome of the facultative scuticociliatosis pathogen Pseudocohnilembus persalinus provides insight into its virulence through horizontal gene transfer.</title>
        <authorList>
            <person name="Xiong J."/>
            <person name="Wang G."/>
            <person name="Cheng J."/>
            <person name="Tian M."/>
            <person name="Pan X."/>
            <person name="Warren A."/>
            <person name="Jiang C."/>
            <person name="Yuan D."/>
            <person name="Miao W."/>
        </authorList>
    </citation>
    <scope>NUCLEOTIDE SEQUENCE [LARGE SCALE GENOMIC DNA]</scope>
    <source>
        <strain evidence="2">36N120E</strain>
    </source>
</reference>
<gene>
    <name evidence="2" type="ORF">PPERSA_04400</name>
</gene>
<protein>
    <recommendedName>
        <fullName evidence="4">Tubulin-tyrosine ligase/Tubulin polyglutamylase</fullName>
    </recommendedName>
</protein>
<dbReference type="SUPFAM" id="SSF56059">
    <property type="entry name" value="Glutathione synthetase ATP-binding domain-like"/>
    <property type="match status" value="1"/>
</dbReference>
<proteinExistence type="predicted"/>
<dbReference type="Pfam" id="PF03133">
    <property type="entry name" value="TTL"/>
    <property type="match status" value="1"/>
</dbReference>
<organism evidence="2 3">
    <name type="scientific">Pseudocohnilembus persalinus</name>
    <name type="common">Ciliate</name>
    <dbReference type="NCBI Taxonomy" id="266149"/>
    <lineage>
        <taxon>Eukaryota</taxon>
        <taxon>Sar</taxon>
        <taxon>Alveolata</taxon>
        <taxon>Ciliophora</taxon>
        <taxon>Intramacronucleata</taxon>
        <taxon>Oligohymenophorea</taxon>
        <taxon>Scuticociliatia</taxon>
        <taxon>Philasterida</taxon>
        <taxon>Pseudocohnilembidae</taxon>
        <taxon>Pseudocohnilembus</taxon>
    </lineage>
</organism>
<dbReference type="Proteomes" id="UP000054937">
    <property type="component" value="Unassembled WGS sequence"/>
</dbReference>
<dbReference type="InterPro" id="IPR004344">
    <property type="entry name" value="TTL/TTLL_fam"/>
</dbReference>
<dbReference type="Gene3D" id="3.30.470.20">
    <property type="entry name" value="ATP-grasp fold, B domain"/>
    <property type="match status" value="1"/>
</dbReference>
<evidence type="ECO:0000313" key="3">
    <source>
        <dbReference type="Proteomes" id="UP000054937"/>
    </source>
</evidence>
<comment type="caution">
    <text evidence="2">The sequence shown here is derived from an EMBL/GenBank/DDBJ whole genome shotgun (WGS) entry which is preliminary data.</text>
</comment>
<dbReference type="AlphaFoldDB" id="A0A0V0QQN7"/>
<evidence type="ECO:0008006" key="4">
    <source>
        <dbReference type="Google" id="ProtNLM"/>
    </source>
</evidence>
<dbReference type="InParanoid" id="A0A0V0QQN7"/>
<name>A0A0V0QQN7_PSEPJ</name>
<evidence type="ECO:0000256" key="1">
    <source>
        <dbReference type="SAM" id="Coils"/>
    </source>
</evidence>
<keyword evidence="1" id="KW-0175">Coiled coil</keyword>
<dbReference type="OrthoDB" id="291607at2759"/>
<dbReference type="PROSITE" id="PS51221">
    <property type="entry name" value="TTL"/>
    <property type="match status" value="1"/>
</dbReference>